<organism evidence="1 2">
    <name type="scientific">Paenibacillus bovis</name>
    <dbReference type="NCBI Taxonomy" id="1616788"/>
    <lineage>
        <taxon>Bacteria</taxon>
        <taxon>Bacillati</taxon>
        <taxon>Bacillota</taxon>
        <taxon>Bacilli</taxon>
        <taxon>Bacillales</taxon>
        <taxon>Paenibacillaceae</taxon>
        <taxon>Paenibacillus</taxon>
    </lineage>
</organism>
<dbReference type="EMBL" id="CP013023">
    <property type="protein sequence ID" value="ANF94827.1"/>
    <property type="molecule type" value="Genomic_DNA"/>
</dbReference>
<evidence type="ECO:0000313" key="1">
    <source>
        <dbReference type="EMBL" id="ANF94827.1"/>
    </source>
</evidence>
<name>A0A172ZC31_9BACL</name>
<proteinExistence type="predicted"/>
<dbReference type="Pfam" id="PF14172">
    <property type="entry name" value="DUF4309"/>
    <property type="match status" value="1"/>
</dbReference>
<accession>A0A172ZC31</accession>
<reference evidence="2" key="1">
    <citation type="submission" date="2015-10" db="EMBL/GenBank/DDBJ databases">
        <title>Genome of Paenibacillus bovis sp. nov.</title>
        <authorList>
            <person name="Wu Z."/>
            <person name="Gao C."/>
            <person name="Liu Z."/>
            <person name="Zheng H."/>
        </authorList>
    </citation>
    <scope>NUCLEOTIDE SEQUENCE [LARGE SCALE GENOMIC DNA]</scope>
    <source>
        <strain evidence="2">BD3526</strain>
    </source>
</reference>
<gene>
    <name evidence="1" type="ORF">AR543_01455</name>
</gene>
<reference evidence="1 2" key="2">
    <citation type="journal article" date="2016" name="Int. J. Syst. Evol. Microbiol.">
        <title>Paenibacillus bovis sp. nov., isolated from raw yak (Bos grunniens) milk.</title>
        <authorList>
            <person name="Gao C."/>
            <person name="Han J."/>
            <person name="Liu Z."/>
            <person name="Xu X."/>
            <person name="Hang F."/>
            <person name="Wu Z."/>
        </authorList>
    </citation>
    <scope>NUCLEOTIDE SEQUENCE [LARGE SCALE GENOMIC DNA]</scope>
    <source>
        <strain evidence="1 2">BD3526</strain>
    </source>
</reference>
<dbReference type="RefSeq" id="WP_060531179.1">
    <property type="nucleotide sequence ID" value="NZ_CP013023.1"/>
</dbReference>
<evidence type="ECO:0000313" key="2">
    <source>
        <dbReference type="Proteomes" id="UP000078148"/>
    </source>
</evidence>
<dbReference type="KEGG" id="pbv:AR543_01455"/>
<dbReference type="AlphaFoldDB" id="A0A172ZC31"/>
<dbReference type="Proteomes" id="UP000078148">
    <property type="component" value="Chromosome"/>
</dbReference>
<keyword evidence="2" id="KW-1185">Reference proteome</keyword>
<protein>
    <recommendedName>
        <fullName evidence="3">DUF4309 domain-containing protein</fullName>
    </recommendedName>
</protein>
<dbReference type="OrthoDB" id="2597113at2"/>
<evidence type="ECO:0008006" key="3">
    <source>
        <dbReference type="Google" id="ProtNLM"/>
    </source>
</evidence>
<sequence length="196" mass="21488">MLRHLSVRKGMLAAAIAGTTVLGAAGAGYGVLMPVHHAEAAASDYTQKLVLQNLNSFYKPALKGKFPGDMNAYTIGKTTRAEVLDRLGAAEVPRKNASGYDQYTANMGHPGYAFHYDKNNVLTEMRYFGTNVERQTNIGGITMKLLRQQWYAPASTTTIGSGANKQTKMTYIRGNYKLEFIFNSSTDLDHINLVKA</sequence>
<dbReference type="InterPro" id="IPR025453">
    <property type="entry name" value="DUF4309"/>
</dbReference>